<dbReference type="PROSITE" id="PS51203">
    <property type="entry name" value="CS"/>
    <property type="match status" value="1"/>
</dbReference>
<evidence type="ECO:0000256" key="1">
    <source>
        <dbReference type="SAM" id="MobiDB-lite"/>
    </source>
</evidence>
<gene>
    <name evidence="3" type="ORF">EI555_010925</name>
</gene>
<dbReference type="AlphaFoldDB" id="A0A4U1EXK1"/>
<dbReference type="InterPro" id="IPR007052">
    <property type="entry name" value="CS_dom"/>
</dbReference>
<feature type="non-terminal residue" evidence="3">
    <location>
        <position position="1"/>
    </location>
</feature>
<accession>A0A4U1EXK1</accession>
<proteinExistence type="predicted"/>
<protein>
    <recommendedName>
        <fullName evidence="2">CS domain-containing protein</fullName>
    </recommendedName>
</protein>
<dbReference type="PANTHER" id="PTHR46983:SF4">
    <property type="entry name" value="CYSTEINE AND HISTIDINE-RICH DOMAIN-CONTAINING PROTEIN 1"/>
    <property type="match status" value="1"/>
</dbReference>
<feature type="domain" description="CS" evidence="2">
    <location>
        <begin position="112"/>
        <end position="201"/>
    </location>
</feature>
<organism evidence="3 4">
    <name type="scientific">Monodon monoceros</name>
    <name type="common">Narwhal</name>
    <name type="synonym">Ceratodon monodon</name>
    <dbReference type="NCBI Taxonomy" id="40151"/>
    <lineage>
        <taxon>Eukaryota</taxon>
        <taxon>Metazoa</taxon>
        <taxon>Chordata</taxon>
        <taxon>Craniata</taxon>
        <taxon>Vertebrata</taxon>
        <taxon>Euteleostomi</taxon>
        <taxon>Mammalia</taxon>
        <taxon>Eutheria</taxon>
        <taxon>Laurasiatheria</taxon>
        <taxon>Artiodactyla</taxon>
        <taxon>Whippomorpha</taxon>
        <taxon>Cetacea</taxon>
        <taxon>Odontoceti</taxon>
        <taxon>Monodontidae</taxon>
        <taxon>Monodon</taxon>
    </lineage>
</organism>
<evidence type="ECO:0000313" key="3">
    <source>
        <dbReference type="EMBL" id="TKC41581.1"/>
    </source>
</evidence>
<feature type="region of interest" description="Disordered" evidence="1">
    <location>
        <begin position="51"/>
        <end position="77"/>
    </location>
</feature>
<dbReference type="InterPro" id="IPR039790">
    <property type="entry name" value="CHRD1"/>
</dbReference>
<dbReference type="Proteomes" id="UP000308365">
    <property type="component" value="Unassembled WGS sequence"/>
</dbReference>
<dbReference type="Gene3D" id="2.60.40.790">
    <property type="match status" value="1"/>
</dbReference>
<feature type="compositionally biased region" description="Basic and acidic residues" evidence="1">
    <location>
        <begin position="59"/>
        <end position="77"/>
    </location>
</feature>
<comment type="caution">
    <text evidence="3">The sequence shown here is derived from an EMBL/GenBank/DDBJ whole genome shotgun (WGS) entry which is preliminary data.</text>
</comment>
<dbReference type="InterPro" id="IPR008978">
    <property type="entry name" value="HSP20-like_chaperone"/>
</dbReference>
<dbReference type="CDD" id="cd06488">
    <property type="entry name" value="p23_melusin_like"/>
    <property type="match status" value="1"/>
</dbReference>
<dbReference type="EMBL" id="RWIC01000625">
    <property type="protein sequence ID" value="TKC41581.1"/>
    <property type="molecule type" value="Genomic_DNA"/>
</dbReference>
<dbReference type="SUPFAM" id="SSF49764">
    <property type="entry name" value="HSP20-like chaperones"/>
    <property type="match status" value="1"/>
</dbReference>
<dbReference type="FunFam" id="2.60.40.790:FF:000017">
    <property type="entry name" value="Cysteine and histidine-rich domain-containing protein 1"/>
    <property type="match status" value="1"/>
</dbReference>
<evidence type="ECO:0000313" key="4">
    <source>
        <dbReference type="Proteomes" id="UP000308365"/>
    </source>
</evidence>
<sequence>RWEEKMALLCYNRGCGQRFDPETNSDGKKSAPLALPPFYLFPWTPLGRRASRGCTKGRHNSEKPPEPVKPEVKTTEKKELSELKPKFQEHIIQAPKPIEAIKRPRHIRGKKVVPCRHDWHQTGGEVTISVYAKNSLPELSQVVANSTLLNVHIVFEGEKEFHQNVKLWGVIDVKRSYVTMTATKIEITMRKAEPMQWASLELPAAKIQEKQKEDTTE</sequence>
<reference evidence="4" key="1">
    <citation type="journal article" date="2019" name="IScience">
        <title>Narwhal Genome Reveals Long-Term Low Genetic Diversity despite Current Large Abundance Size.</title>
        <authorList>
            <person name="Westbury M.V."/>
            <person name="Petersen B."/>
            <person name="Garde E."/>
            <person name="Heide-Jorgensen M.P."/>
            <person name="Lorenzen E.D."/>
        </authorList>
    </citation>
    <scope>NUCLEOTIDE SEQUENCE [LARGE SCALE GENOMIC DNA]</scope>
</reference>
<dbReference type="PANTHER" id="PTHR46983">
    <property type="entry name" value="CYSTEINE AND HISTIDINE-RICH DOMAIN-CONTAINING PROTEIN 1"/>
    <property type="match status" value="1"/>
</dbReference>
<name>A0A4U1EXK1_MONMO</name>
<dbReference type="Pfam" id="PF04969">
    <property type="entry name" value="CS"/>
    <property type="match status" value="1"/>
</dbReference>
<evidence type="ECO:0000259" key="2">
    <source>
        <dbReference type="PROSITE" id="PS51203"/>
    </source>
</evidence>